<dbReference type="Pfam" id="PF08281">
    <property type="entry name" value="Sigma70_r4_2"/>
    <property type="match status" value="1"/>
</dbReference>
<dbReference type="InterPro" id="IPR013324">
    <property type="entry name" value="RNA_pol_sigma_r3/r4-like"/>
</dbReference>
<sequence>MRKEQTLTNWIDEYGQRLTRLAFSCVHDWAAAQDRVQDAFIKAYRSMEQLTNEERPFPWLAKIVINECKASARTSWREVLTFYFPERAGSDTSLDDGYLKKEYYQTLHDAVLHLPPHYSAPVVLHYFEELSIEDISKILGIRPGTVKSRLARGREQLKNRMKEAMQHERTGSQTC</sequence>
<comment type="caution">
    <text evidence="7">The sequence shown here is derived from an EMBL/GenBank/DDBJ whole genome shotgun (WGS) entry which is preliminary data.</text>
</comment>
<dbReference type="SUPFAM" id="SSF88946">
    <property type="entry name" value="Sigma2 domain of RNA polymerase sigma factors"/>
    <property type="match status" value="1"/>
</dbReference>
<dbReference type="Gene3D" id="1.10.10.10">
    <property type="entry name" value="Winged helix-like DNA-binding domain superfamily/Winged helix DNA-binding domain"/>
    <property type="match status" value="1"/>
</dbReference>
<dbReference type="CDD" id="cd06171">
    <property type="entry name" value="Sigma70_r4"/>
    <property type="match status" value="1"/>
</dbReference>
<name>A0ABW0M0M1_9BACL</name>
<evidence type="ECO:0000256" key="2">
    <source>
        <dbReference type="ARBA" id="ARBA00023015"/>
    </source>
</evidence>
<dbReference type="InterPro" id="IPR007627">
    <property type="entry name" value="RNA_pol_sigma70_r2"/>
</dbReference>
<evidence type="ECO:0000313" key="7">
    <source>
        <dbReference type="EMBL" id="MFC5470438.1"/>
    </source>
</evidence>
<keyword evidence="4" id="KW-0804">Transcription</keyword>
<dbReference type="InterPro" id="IPR039425">
    <property type="entry name" value="RNA_pol_sigma-70-like"/>
</dbReference>
<dbReference type="PANTHER" id="PTHR43133:SF60">
    <property type="entry name" value="RNA POLYMERASE SIGMA FACTOR SIGV"/>
    <property type="match status" value="1"/>
</dbReference>
<keyword evidence="2" id="KW-0805">Transcription regulation</keyword>
<dbReference type="InterPro" id="IPR014284">
    <property type="entry name" value="RNA_pol_sigma-70_dom"/>
</dbReference>
<keyword evidence="3" id="KW-0731">Sigma factor</keyword>
<evidence type="ECO:0000256" key="3">
    <source>
        <dbReference type="ARBA" id="ARBA00023082"/>
    </source>
</evidence>
<comment type="similarity">
    <text evidence="1">Belongs to the sigma-70 factor family. ECF subfamily.</text>
</comment>
<dbReference type="Gene3D" id="1.10.1740.10">
    <property type="match status" value="1"/>
</dbReference>
<feature type="domain" description="RNA polymerase sigma factor 70 region 4 type 2" evidence="6">
    <location>
        <begin position="105"/>
        <end position="157"/>
    </location>
</feature>
<evidence type="ECO:0000256" key="1">
    <source>
        <dbReference type="ARBA" id="ARBA00010641"/>
    </source>
</evidence>
<accession>A0ABW0M0M1</accession>
<reference evidence="8" key="1">
    <citation type="journal article" date="2019" name="Int. J. Syst. Evol. Microbiol.">
        <title>The Global Catalogue of Microorganisms (GCM) 10K type strain sequencing project: providing services to taxonomists for standard genome sequencing and annotation.</title>
        <authorList>
            <consortium name="The Broad Institute Genomics Platform"/>
            <consortium name="The Broad Institute Genome Sequencing Center for Infectious Disease"/>
            <person name="Wu L."/>
            <person name="Ma J."/>
        </authorList>
    </citation>
    <scope>NUCLEOTIDE SEQUENCE [LARGE SCALE GENOMIC DNA]</scope>
    <source>
        <strain evidence="8">CCUG 57113</strain>
    </source>
</reference>
<dbReference type="PANTHER" id="PTHR43133">
    <property type="entry name" value="RNA POLYMERASE ECF-TYPE SIGMA FACTO"/>
    <property type="match status" value="1"/>
</dbReference>
<dbReference type="SUPFAM" id="SSF88659">
    <property type="entry name" value="Sigma3 and sigma4 domains of RNA polymerase sigma factors"/>
    <property type="match status" value="1"/>
</dbReference>
<dbReference type="InterPro" id="IPR013249">
    <property type="entry name" value="RNA_pol_sigma70_r4_t2"/>
</dbReference>
<evidence type="ECO:0000259" key="6">
    <source>
        <dbReference type="Pfam" id="PF08281"/>
    </source>
</evidence>
<dbReference type="InterPro" id="IPR036388">
    <property type="entry name" value="WH-like_DNA-bd_sf"/>
</dbReference>
<dbReference type="EMBL" id="JBHSMH010000063">
    <property type="protein sequence ID" value="MFC5470438.1"/>
    <property type="molecule type" value="Genomic_DNA"/>
</dbReference>
<dbReference type="RefSeq" id="WP_209751462.1">
    <property type="nucleotide sequence ID" value="NZ_JBHSMH010000063.1"/>
</dbReference>
<dbReference type="Pfam" id="PF04542">
    <property type="entry name" value="Sigma70_r2"/>
    <property type="match status" value="1"/>
</dbReference>
<dbReference type="NCBIfam" id="TIGR02937">
    <property type="entry name" value="sigma70-ECF"/>
    <property type="match status" value="1"/>
</dbReference>
<dbReference type="InterPro" id="IPR013325">
    <property type="entry name" value="RNA_pol_sigma_r2"/>
</dbReference>
<protein>
    <submittedName>
        <fullName evidence="7">RNA polymerase sigma factor</fullName>
    </submittedName>
</protein>
<evidence type="ECO:0000259" key="5">
    <source>
        <dbReference type="Pfam" id="PF04542"/>
    </source>
</evidence>
<proteinExistence type="inferred from homology"/>
<organism evidence="7 8">
    <name type="scientific">Cohnella suwonensis</name>
    <dbReference type="NCBI Taxonomy" id="696072"/>
    <lineage>
        <taxon>Bacteria</taxon>
        <taxon>Bacillati</taxon>
        <taxon>Bacillota</taxon>
        <taxon>Bacilli</taxon>
        <taxon>Bacillales</taxon>
        <taxon>Paenibacillaceae</taxon>
        <taxon>Cohnella</taxon>
    </lineage>
</organism>
<dbReference type="Proteomes" id="UP001596105">
    <property type="component" value="Unassembled WGS sequence"/>
</dbReference>
<feature type="domain" description="RNA polymerase sigma-70 region 2" evidence="5">
    <location>
        <begin position="11"/>
        <end position="77"/>
    </location>
</feature>
<gene>
    <name evidence="7" type="ORF">ACFPPD_17220</name>
</gene>
<keyword evidence="8" id="KW-1185">Reference proteome</keyword>
<evidence type="ECO:0000313" key="8">
    <source>
        <dbReference type="Proteomes" id="UP001596105"/>
    </source>
</evidence>
<evidence type="ECO:0000256" key="4">
    <source>
        <dbReference type="ARBA" id="ARBA00023163"/>
    </source>
</evidence>